<gene>
    <name evidence="3" type="ORF">F9K92_03590</name>
</gene>
<name>A0A7V7YJJ4_9GAMM</name>
<proteinExistence type="predicted"/>
<feature type="region of interest" description="Disordered" evidence="1">
    <location>
        <begin position="23"/>
        <end position="57"/>
    </location>
</feature>
<dbReference type="Pfam" id="PF05901">
    <property type="entry name" value="Excalibur"/>
    <property type="match status" value="1"/>
</dbReference>
<feature type="compositionally biased region" description="Polar residues" evidence="1">
    <location>
        <begin position="24"/>
        <end position="34"/>
    </location>
</feature>
<feature type="compositionally biased region" description="Basic and acidic residues" evidence="1">
    <location>
        <begin position="83"/>
        <end position="98"/>
    </location>
</feature>
<dbReference type="RefSeq" id="WP_152151299.1">
    <property type="nucleotide sequence ID" value="NZ_WELC01000003.1"/>
</dbReference>
<comment type="caution">
    <text evidence="3">The sequence shown here is derived from an EMBL/GenBank/DDBJ whole genome shotgun (WGS) entry which is preliminary data.</text>
</comment>
<organism evidence="3 4">
    <name type="scientific">Stenotrophomonas rhizophila</name>
    <dbReference type="NCBI Taxonomy" id="216778"/>
    <lineage>
        <taxon>Bacteria</taxon>
        <taxon>Pseudomonadati</taxon>
        <taxon>Pseudomonadota</taxon>
        <taxon>Gammaproteobacteria</taxon>
        <taxon>Lysobacterales</taxon>
        <taxon>Lysobacteraceae</taxon>
        <taxon>Stenotrophomonas</taxon>
    </lineage>
</organism>
<feature type="domain" description="Excalibur calcium-binding" evidence="2">
    <location>
        <begin position="67"/>
        <end position="103"/>
    </location>
</feature>
<accession>A0A7V7YJJ4</accession>
<sequence>MGISILKRSSLIELSSEILVESTCRGSSSGTRKTGNYHCHGGDSAAPSNALVPRSGLTSTASGRAGAFVNCAEARAAGAAPVRRGDPGYRPHLDRDNDGVGCAP</sequence>
<dbReference type="Proteomes" id="UP000449004">
    <property type="component" value="Unassembled WGS sequence"/>
</dbReference>
<feature type="region of interest" description="Disordered" evidence="1">
    <location>
        <begin position="76"/>
        <end position="104"/>
    </location>
</feature>
<evidence type="ECO:0000313" key="3">
    <source>
        <dbReference type="EMBL" id="KAB7632304.1"/>
    </source>
</evidence>
<dbReference type="AlphaFoldDB" id="A0A7V7YJJ4"/>
<evidence type="ECO:0000313" key="4">
    <source>
        <dbReference type="Proteomes" id="UP000449004"/>
    </source>
</evidence>
<dbReference type="InterPro" id="IPR008613">
    <property type="entry name" value="Excalibur_Ca-bd_domain"/>
</dbReference>
<reference evidence="3 4" key="1">
    <citation type="submission" date="2019-10" db="EMBL/GenBank/DDBJ databases">
        <title>Halotolerant bacteria associated to Saharan-endemic halophytes Stipa tenacissima L. and Atriplex halimus L mitigate salt stress and promote growth of tomato plants.</title>
        <authorList>
            <person name="Dif G."/>
        </authorList>
    </citation>
    <scope>NUCLEOTIDE SEQUENCE [LARGE SCALE GENOMIC DNA]</scope>
    <source>
        <strain evidence="3 4">IS26</strain>
    </source>
</reference>
<dbReference type="EMBL" id="WELC01000003">
    <property type="protein sequence ID" value="KAB7632304.1"/>
    <property type="molecule type" value="Genomic_DNA"/>
</dbReference>
<evidence type="ECO:0000259" key="2">
    <source>
        <dbReference type="SMART" id="SM00894"/>
    </source>
</evidence>
<protein>
    <submittedName>
        <fullName evidence="3">YHYH domain-containing protein</fullName>
    </submittedName>
</protein>
<dbReference type="SMART" id="SM00894">
    <property type="entry name" value="Excalibur"/>
    <property type="match status" value="1"/>
</dbReference>
<evidence type="ECO:0000256" key="1">
    <source>
        <dbReference type="SAM" id="MobiDB-lite"/>
    </source>
</evidence>